<evidence type="ECO:0000256" key="3">
    <source>
        <dbReference type="ARBA" id="ARBA00022737"/>
    </source>
</evidence>
<dbReference type="InterPro" id="IPR024688">
    <property type="entry name" value="Mac_dom"/>
</dbReference>
<evidence type="ECO:0000256" key="2">
    <source>
        <dbReference type="ARBA" id="ARBA00022679"/>
    </source>
</evidence>
<dbReference type="CDD" id="cd03357">
    <property type="entry name" value="LbH_MAT_GAT"/>
    <property type="match status" value="1"/>
</dbReference>
<evidence type="ECO:0000256" key="4">
    <source>
        <dbReference type="ARBA" id="ARBA00023315"/>
    </source>
</evidence>
<dbReference type="PANTHER" id="PTHR23416:SF23">
    <property type="entry name" value="ACETYLTRANSFERASE C18B11.09C-RELATED"/>
    <property type="match status" value="1"/>
</dbReference>
<dbReference type="GO" id="GO:0008925">
    <property type="term" value="F:maltose O-acetyltransferase activity"/>
    <property type="evidence" value="ECO:0007669"/>
    <property type="project" value="UniProtKB-EC"/>
</dbReference>
<dbReference type="EC" id="2.3.1.79" evidence="6"/>
<dbReference type="InterPro" id="IPR051159">
    <property type="entry name" value="Hexapeptide_acetyltransf"/>
</dbReference>
<dbReference type="Gene3D" id="2.160.10.10">
    <property type="entry name" value="Hexapeptide repeat proteins"/>
    <property type="match status" value="1"/>
</dbReference>
<proteinExistence type="inferred from homology"/>
<dbReference type="InterPro" id="IPR018357">
    <property type="entry name" value="Hexapep_transf_CS"/>
</dbReference>
<dbReference type="Pfam" id="PF12464">
    <property type="entry name" value="Mac"/>
    <property type="match status" value="1"/>
</dbReference>
<comment type="similarity">
    <text evidence="1">Belongs to the transferase hexapeptide repeat family.</text>
</comment>
<dbReference type="InterPro" id="IPR011004">
    <property type="entry name" value="Trimer_LpxA-like_sf"/>
</dbReference>
<organism evidence="6">
    <name type="scientific">Paraconexibacter sp. AEG42_29</name>
    <dbReference type="NCBI Taxonomy" id="2997339"/>
    <lineage>
        <taxon>Bacteria</taxon>
        <taxon>Bacillati</taxon>
        <taxon>Actinomycetota</taxon>
        <taxon>Thermoleophilia</taxon>
        <taxon>Solirubrobacterales</taxon>
        <taxon>Paraconexibacteraceae</taxon>
        <taxon>Paraconexibacter</taxon>
    </lineage>
</organism>
<dbReference type="SUPFAM" id="SSF51161">
    <property type="entry name" value="Trimeric LpxA-like enzymes"/>
    <property type="match status" value="1"/>
</dbReference>
<name>A0AAU7AZ38_9ACTN</name>
<dbReference type="PROSITE" id="PS00101">
    <property type="entry name" value="HEXAPEP_TRANSFERASES"/>
    <property type="match status" value="1"/>
</dbReference>
<dbReference type="InterPro" id="IPR001451">
    <property type="entry name" value="Hexapep"/>
</dbReference>
<evidence type="ECO:0000313" key="6">
    <source>
        <dbReference type="EMBL" id="XAY06888.1"/>
    </source>
</evidence>
<feature type="domain" description="Maltose/galactoside acetyltransferase" evidence="5">
    <location>
        <begin position="5"/>
        <end position="59"/>
    </location>
</feature>
<dbReference type="FunFam" id="2.160.10.10:FF:000025">
    <property type="entry name" value="Hexapeptide-repeat containing-acetyltransferase"/>
    <property type="match status" value="1"/>
</dbReference>
<keyword evidence="2 6" id="KW-0808">Transferase</keyword>
<dbReference type="PANTHER" id="PTHR23416">
    <property type="entry name" value="SIALIC ACID SYNTHASE-RELATED"/>
    <property type="match status" value="1"/>
</dbReference>
<keyword evidence="3" id="KW-0677">Repeat</keyword>
<gene>
    <name evidence="6" type="primary">maa_2</name>
    <name evidence="6" type="ORF">DSM112329_03766</name>
</gene>
<evidence type="ECO:0000259" key="5">
    <source>
        <dbReference type="SMART" id="SM01266"/>
    </source>
</evidence>
<evidence type="ECO:0000256" key="1">
    <source>
        <dbReference type="ARBA" id="ARBA00007274"/>
    </source>
</evidence>
<dbReference type="RefSeq" id="WP_354698101.1">
    <property type="nucleotide sequence ID" value="NZ_CP114014.1"/>
</dbReference>
<keyword evidence="4 6" id="KW-0012">Acyltransferase</keyword>
<dbReference type="AlphaFoldDB" id="A0AAU7AZ38"/>
<dbReference type="GO" id="GO:0005829">
    <property type="term" value="C:cytosol"/>
    <property type="evidence" value="ECO:0007669"/>
    <property type="project" value="TreeGrafter"/>
</dbReference>
<dbReference type="SMART" id="SM01266">
    <property type="entry name" value="Mac"/>
    <property type="match status" value="1"/>
</dbReference>
<reference evidence="6" key="1">
    <citation type="submission" date="2022-12" db="EMBL/GenBank/DDBJ databases">
        <title>Paraconexibacter alkalitolerans sp. nov. and Baekduia alba sp. nov., isolated from soil and emended description of the genera Paraconexibacter (Chun et al., 2020) and Baekduia (An et al., 2020).</title>
        <authorList>
            <person name="Vieira S."/>
            <person name="Huber K.J."/>
            <person name="Geppert A."/>
            <person name="Wolf J."/>
            <person name="Neumann-Schaal M."/>
            <person name="Muesken M."/>
            <person name="Overmann J."/>
        </authorList>
    </citation>
    <scope>NUCLEOTIDE SEQUENCE</scope>
    <source>
        <strain evidence="6">AEG42_29</strain>
    </source>
</reference>
<dbReference type="KEGG" id="parq:DSM112329_03766"/>
<dbReference type="EMBL" id="CP114014">
    <property type="protein sequence ID" value="XAY06888.1"/>
    <property type="molecule type" value="Genomic_DNA"/>
</dbReference>
<protein>
    <submittedName>
        <fullName evidence="6">Maltose O-acetyltransferase</fullName>
        <ecNumber evidence="6">2.3.1.79</ecNumber>
    </submittedName>
</protein>
<sequence length="196" mass="20505">MGEMKDRMLRGELYIAEDADLEADFARAQDLVARYNATAHVEQDVRDALLVELLGDVGAGVVVRPPLRCEYGSRVTIGAGTFVNYDLVMLDVAPITIGAACQLATRVQLLTATHPVDPGPRRTGWESAAPIVLGDNVWLGGGVIVCPGVTIGDDTVVGAGAVVTRDLPAGVVAAGVPARVIRAIGDGDRITVPDRP</sequence>
<accession>A0AAU7AZ38</accession>
<dbReference type="Pfam" id="PF00132">
    <property type="entry name" value="Hexapep"/>
    <property type="match status" value="1"/>
</dbReference>